<accession>E1ZFT4</accession>
<dbReference type="PROSITE" id="PS52048">
    <property type="entry name" value="UCH_DOMAIN"/>
    <property type="match status" value="1"/>
</dbReference>
<reference evidence="10 11" key="1">
    <citation type="journal article" date="2010" name="Plant Cell">
        <title>The Chlorella variabilis NC64A genome reveals adaptation to photosymbiosis, coevolution with viruses, and cryptic sex.</title>
        <authorList>
            <person name="Blanc G."/>
            <person name="Duncan G."/>
            <person name="Agarkova I."/>
            <person name="Borodovsky M."/>
            <person name="Gurnon J."/>
            <person name="Kuo A."/>
            <person name="Lindquist E."/>
            <person name="Lucas S."/>
            <person name="Pangilinan J."/>
            <person name="Polle J."/>
            <person name="Salamov A."/>
            <person name="Terry A."/>
            <person name="Yamada T."/>
            <person name="Dunigan D.D."/>
            <person name="Grigoriev I.V."/>
            <person name="Claverie J.M."/>
            <person name="Van Etten J.L."/>
        </authorList>
    </citation>
    <scope>NUCLEOTIDE SEQUENCE [LARGE SCALE GENOMIC DNA]</scope>
    <source>
        <strain evidence="10 11">NC64A</strain>
    </source>
</reference>
<evidence type="ECO:0000313" key="11">
    <source>
        <dbReference type="Proteomes" id="UP000008141"/>
    </source>
</evidence>
<evidence type="ECO:0000256" key="5">
    <source>
        <dbReference type="ARBA" id="ARBA00022801"/>
    </source>
</evidence>
<gene>
    <name evidence="10" type="ORF">CHLNCDRAFT_35608</name>
</gene>
<dbReference type="GO" id="GO:0016579">
    <property type="term" value="P:protein deubiquitination"/>
    <property type="evidence" value="ECO:0007669"/>
    <property type="project" value="TreeGrafter"/>
</dbReference>
<dbReference type="FunCoup" id="E1ZFT4">
    <property type="interactions" value="1301"/>
</dbReference>
<evidence type="ECO:0000256" key="6">
    <source>
        <dbReference type="ARBA" id="ARBA00022807"/>
    </source>
</evidence>
<dbReference type="eggNOG" id="KOG1415">
    <property type="taxonomic scope" value="Eukaryota"/>
</dbReference>
<comment type="catalytic activity">
    <reaction evidence="1 8">
        <text>Thiol-dependent hydrolysis of ester, thioester, amide, peptide and isopeptide bonds formed by the C-terminal Gly of ubiquitin (a 76-residue protein attached to proteins as an intracellular targeting signal).</text>
        <dbReference type="EC" id="3.4.19.12"/>
    </reaction>
</comment>
<dbReference type="OrthoDB" id="427186at2759"/>
<dbReference type="InterPro" id="IPR036959">
    <property type="entry name" value="Peptidase_C12_UCH_sf"/>
</dbReference>
<evidence type="ECO:0000256" key="4">
    <source>
        <dbReference type="ARBA" id="ARBA00022786"/>
    </source>
</evidence>
<dbReference type="EMBL" id="GL433845">
    <property type="protein sequence ID" value="EFN55337.1"/>
    <property type="molecule type" value="Genomic_DNA"/>
</dbReference>
<evidence type="ECO:0000259" key="9">
    <source>
        <dbReference type="PROSITE" id="PS52048"/>
    </source>
</evidence>
<dbReference type="PROSITE" id="PS00140">
    <property type="entry name" value="UCH_1"/>
    <property type="match status" value="1"/>
</dbReference>
<dbReference type="RefSeq" id="XP_005847439.1">
    <property type="nucleotide sequence ID" value="XM_005847377.1"/>
</dbReference>
<dbReference type="InterPro" id="IPR038765">
    <property type="entry name" value="Papain-like_cys_pep_sf"/>
</dbReference>
<keyword evidence="5 8" id="KW-0378">Hydrolase</keyword>
<sequence length="238" mass="25503">MGKKWIPLEANPEVLNEFAQKLGVSLNGYEFCDIYGLDEELLAMVPRPVIAVLLLFPITDATEAARKQEKEEIDAKGQEVSPSLYYMKQTIGNACGTIALLHAVANNRQALGLAEGSFLQQFLEVTAGMGPAERGGYLESPPEGAPDIDSIHEAAAQQGDTAAPSADEEVNLHFAAFVCREGAIYELECRKASPINHGPCAGEELLEAAARVVREKFVERADSIQFSLIALAAAQGGS</sequence>
<dbReference type="CDD" id="cd09616">
    <property type="entry name" value="Peptidase_C12_UCH_L1_L3"/>
    <property type="match status" value="1"/>
</dbReference>
<name>E1ZFT4_CHLVA</name>
<evidence type="ECO:0000256" key="3">
    <source>
        <dbReference type="ARBA" id="ARBA00022670"/>
    </source>
</evidence>
<dbReference type="STRING" id="554065.E1ZFT4"/>
<proteinExistence type="inferred from homology"/>
<dbReference type="PANTHER" id="PTHR10589:SF17">
    <property type="entry name" value="UBIQUITIN CARBOXYL-TERMINAL HYDROLASE"/>
    <property type="match status" value="1"/>
</dbReference>
<evidence type="ECO:0000256" key="1">
    <source>
        <dbReference type="ARBA" id="ARBA00000707"/>
    </source>
</evidence>
<keyword evidence="3 8" id="KW-0645">Protease</keyword>
<dbReference type="GO" id="GO:0006511">
    <property type="term" value="P:ubiquitin-dependent protein catabolic process"/>
    <property type="evidence" value="ECO:0007669"/>
    <property type="project" value="UniProtKB-UniRule"/>
</dbReference>
<organism evidence="11">
    <name type="scientific">Chlorella variabilis</name>
    <name type="common">Green alga</name>
    <dbReference type="NCBI Taxonomy" id="554065"/>
    <lineage>
        <taxon>Eukaryota</taxon>
        <taxon>Viridiplantae</taxon>
        <taxon>Chlorophyta</taxon>
        <taxon>core chlorophytes</taxon>
        <taxon>Trebouxiophyceae</taxon>
        <taxon>Chlorellales</taxon>
        <taxon>Chlorellaceae</taxon>
        <taxon>Chlorella clade</taxon>
        <taxon>Chlorella</taxon>
    </lineage>
</organism>
<keyword evidence="11" id="KW-1185">Reference proteome</keyword>
<evidence type="ECO:0000256" key="2">
    <source>
        <dbReference type="ARBA" id="ARBA00009326"/>
    </source>
</evidence>
<dbReference type="OMA" id="IDLHYVC"/>
<evidence type="ECO:0000313" key="10">
    <source>
        <dbReference type="EMBL" id="EFN55337.1"/>
    </source>
</evidence>
<dbReference type="Gene3D" id="3.40.532.10">
    <property type="entry name" value="Peptidase C12, ubiquitin carboxyl-terminal hydrolase"/>
    <property type="match status" value="1"/>
</dbReference>
<dbReference type="InterPro" id="IPR001578">
    <property type="entry name" value="Peptidase_C12_UCH"/>
</dbReference>
<feature type="domain" description="UCH catalytic" evidence="9">
    <location>
        <begin position="4"/>
        <end position="233"/>
    </location>
</feature>
<dbReference type="AlphaFoldDB" id="E1ZFT4"/>
<dbReference type="InterPro" id="IPR057254">
    <property type="entry name" value="UCH_AS"/>
</dbReference>
<dbReference type="FunFam" id="3.40.532.10:FF:000006">
    <property type="entry name" value="Ubiquitin carboxyl-terminal hydrolase"/>
    <property type="match status" value="1"/>
</dbReference>
<keyword evidence="6 8" id="KW-0788">Thiol protease</keyword>
<evidence type="ECO:0000256" key="8">
    <source>
        <dbReference type="RuleBase" id="RU361215"/>
    </source>
</evidence>
<dbReference type="PRINTS" id="PR00707">
    <property type="entry name" value="UBCTHYDRLASE"/>
</dbReference>
<dbReference type="GO" id="GO:0005737">
    <property type="term" value="C:cytoplasm"/>
    <property type="evidence" value="ECO:0007669"/>
    <property type="project" value="TreeGrafter"/>
</dbReference>
<comment type="caution">
    <text evidence="7">Lacks conserved residue(s) required for the propagation of feature annotation.</text>
</comment>
<dbReference type="EC" id="3.4.19.12" evidence="8"/>
<comment type="similarity">
    <text evidence="2 7 8">Belongs to the peptidase C12 family.</text>
</comment>
<keyword evidence="4 8" id="KW-0833">Ubl conjugation pathway</keyword>
<dbReference type="InParanoid" id="E1ZFT4"/>
<dbReference type="SUPFAM" id="SSF54001">
    <property type="entry name" value="Cysteine proteinases"/>
    <property type="match status" value="1"/>
</dbReference>
<evidence type="ECO:0000256" key="7">
    <source>
        <dbReference type="PROSITE-ProRule" id="PRU01393"/>
    </source>
</evidence>
<dbReference type="MEROPS" id="C12.003"/>
<dbReference type="GeneID" id="17354756"/>
<dbReference type="PANTHER" id="PTHR10589">
    <property type="entry name" value="UBIQUITIN CARBOXYL-TERMINAL HYDROLASE"/>
    <property type="match status" value="1"/>
</dbReference>
<protein>
    <recommendedName>
        <fullName evidence="8">Ubiquitin carboxyl-terminal hydrolase</fullName>
        <ecNumber evidence="8">3.4.19.12</ecNumber>
    </recommendedName>
</protein>
<dbReference type="GO" id="GO:0004843">
    <property type="term" value="F:cysteine-type deubiquitinase activity"/>
    <property type="evidence" value="ECO:0007669"/>
    <property type="project" value="UniProtKB-EC"/>
</dbReference>
<dbReference type="Proteomes" id="UP000008141">
    <property type="component" value="Unassembled WGS sequence"/>
</dbReference>
<dbReference type="KEGG" id="cvr:CHLNCDRAFT_35608"/>
<dbReference type="Pfam" id="PF01088">
    <property type="entry name" value="Peptidase_C12"/>
    <property type="match status" value="1"/>
</dbReference>